<keyword evidence="2 6" id="KW-0808">Transferase</keyword>
<dbReference type="Pfam" id="PF00698">
    <property type="entry name" value="Acyl_transf_1"/>
    <property type="match status" value="1"/>
</dbReference>
<protein>
    <recommendedName>
        <fullName evidence="1">[acyl-carrier-protein] S-malonyltransferase</fullName>
        <ecNumber evidence="1">2.3.1.39</ecNumber>
    </recommendedName>
</protein>
<dbReference type="GO" id="GO:0005829">
    <property type="term" value="C:cytosol"/>
    <property type="evidence" value="ECO:0007669"/>
    <property type="project" value="TreeGrafter"/>
</dbReference>
<comment type="catalytic activity">
    <reaction evidence="4">
        <text>holo-[ACP] + malonyl-CoA = malonyl-[ACP] + CoA</text>
        <dbReference type="Rhea" id="RHEA:41792"/>
        <dbReference type="Rhea" id="RHEA-COMP:9623"/>
        <dbReference type="Rhea" id="RHEA-COMP:9685"/>
        <dbReference type="ChEBI" id="CHEBI:57287"/>
        <dbReference type="ChEBI" id="CHEBI:57384"/>
        <dbReference type="ChEBI" id="CHEBI:64479"/>
        <dbReference type="ChEBI" id="CHEBI:78449"/>
        <dbReference type="EC" id="2.3.1.39"/>
    </reaction>
</comment>
<sequence>MGETRIILLPGQGAHFPGMGRDLLSCTASRFPYYLEAASDYAGEDLSRLGEDMDSHSFCRSAYIQPLITAISLAYYALLQDAGVEVDYVLGHSLGEISALGVAGVLSPEETIETAAFRGIHMDQCAAAVTGGMFVPLFLEYDTVAEEIRRLGLDKELYIANINAPQQLVLSGTVRAFDTLAASLERSHTFRTKRLAVNGPWHTPFLEEARAAFIEWAPTRTFHDASIPLIMNATGSCEVSASVICQRIADQLVSPVYWGKCLTSAVDFYGCTTVYELGPGGILKSTLRANGLQKKITSYHSLSTVEALNRFITAQEV</sequence>
<dbReference type="SUPFAM" id="SSF55048">
    <property type="entry name" value="Probable ACP-binding domain of malonyl-CoA ACP transacylase"/>
    <property type="match status" value="1"/>
</dbReference>
<keyword evidence="3" id="KW-0012">Acyltransferase</keyword>
<proteinExistence type="predicted"/>
<feature type="domain" description="Malonyl-CoA:ACP transacylase (MAT)" evidence="5">
    <location>
        <begin position="8"/>
        <end position="311"/>
    </location>
</feature>
<dbReference type="GO" id="GO:0004314">
    <property type="term" value="F:[acyl-carrier-protein] S-malonyltransferase activity"/>
    <property type="evidence" value="ECO:0007669"/>
    <property type="project" value="UniProtKB-EC"/>
</dbReference>
<dbReference type="Gene3D" id="3.40.366.10">
    <property type="entry name" value="Malonyl-Coenzyme A Acyl Carrier Protein, domain 2"/>
    <property type="match status" value="1"/>
</dbReference>
<evidence type="ECO:0000259" key="5">
    <source>
        <dbReference type="SMART" id="SM00827"/>
    </source>
</evidence>
<dbReference type="InterPro" id="IPR016036">
    <property type="entry name" value="Malonyl_transacylase_ACP-bd"/>
</dbReference>
<dbReference type="PANTHER" id="PTHR42681">
    <property type="entry name" value="MALONYL-COA-ACYL CARRIER PROTEIN TRANSACYLASE, MITOCHONDRIAL"/>
    <property type="match status" value="1"/>
</dbReference>
<comment type="caution">
    <text evidence="6">The sequence shown here is derived from an EMBL/GenBank/DDBJ whole genome shotgun (WGS) entry which is preliminary data.</text>
</comment>
<dbReference type="AlphaFoldDB" id="U7D9I6"/>
<dbReference type="SMART" id="SM00827">
    <property type="entry name" value="PKS_AT"/>
    <property type="match status" value="1"/>
</dbReference>
<dbReference type="Gene3D" id="3.30.70.250">
    <property type="entry name" value="Malonyl-CoA ACP transacylase, ACP-binding"/>
    <property type="match status" value="1"/>
</dbReference>
<dbReference type="EC" id="2.3.1.39" evidence="1"/>
<dbReference type="InterPro" id="IPR001227">
    <property type="entry name" value="Ac_transferase_dom_sf"/>
</dbReference>
<evidence type="ECO:0000313" key="7">
    <source>
        <dbReference type="Proteomes" id="UP000017148"/>
    </source>
</evidence>
<dbReference type="SUPFAM" id="SSF52151">
    <property type="entry name" value="FabD/lysophospholipase-like"/>
    <property type="match status" value="1"/>
</dbReference>
<dbReference type="InterPro" id="IPR050858">
    <property type="entry name" value="Mal-CoA-ACP_Trans/PKS_FabD"/>
</dbReference>
<reference evidence="6 7" key="1">
    <citation type="journal article" date="2013" name="Environ. Microbiol.">
        <title>Genome analysis of Chitinivibrio alkaliphilus gen. nov., sp. nov., a novel extremely haloalkaliphilic anaerobic chitinolytic bacterium from the candidate phylum Termite Group 3.</title>
        <authorList>
            <person name="Sorokin D.Y."/>
            <person name="Gumerov V.M."/>
            <person name="Rakitin A.L."/>
            <person name="Beletsky A.V."/>
            <person name="Damste J.S."/>
            <person name="Muyzer G."/>
            <person name="Mardanov A.V."/>
            <person name="Ravin N.V."/>
        </authorList>
    </citation>
    <scope>NUCLEOTIDE SEQUENCE [LARGE SCALE GENOMIC DNA]</scope>
    <source>
        <strain evidence="6 7">ACht1</strain>
    </source>
</reference>
<evidence type="ECO:0000256" key="3">
    <source>
        <dbReference type="ARBA" id="ARBA00023315"/>
    </source>
</evidence>
<dbReference type="PANTHER" id="PTHR42681:SF1">
    <property type="entry name" value="MALONYL-COA-ACYL CARRIER PROTEIN TRANSACYLASE, MITOCHONDRIAL"/>
    <property type="match status" value="1"/>
</dbReference>
<gene>
    <name evidence="6" type="ORF">CALK_0703</name>
</gene>
<accession>U7D9I6</accession>
<dbReference type="Proteomes" id="UP000017148">
    <property type="component" value="Unassembled WGS sequence"/>
</dbReference>
<evidence type="ECO:0000256" key="2">
    <source>
        <dbReference type="ARBA" id="ARBA00022679"/>
    </source>
</evidence>
<organism evidence="6 7">
    <name type="scientific">Chitinivibrio alkaliphilus ACht1</name>
    <dbReference type="NCBI Taxonomy" id="1313304"/>
    <lineage>
        <taxon>Bacteria</taxon>
        <taxon>Pseudomonadati</taxon>
        <taxon>Fibrobacterota</taxon>
        <taxon>Chitinivibrionia</taxon>
        <taxon>Chitinivibrionales</taxon>
        <taxon>Chitinivibrionaceae</taxon>
        <taxon>Chitinivibrio</taxon>
    </lineage>
</organism>
<evidence type="ECO:0000313" key="6">
    <source>
        <dbReference type="EMBL" id="ERP38687.1"/>
    </source>
</evidence>
<keyword evidence="7" id="KW-1185">Reference proteome</keyword>
<dbReference type="GO" id="GO:0006633">
    <property type="term" value="P:fatty acid biosynthetic process"/>
    <property type="evidence" value="ECO:0007669"/>
    <property type="project" value="TreeGrafter"/>
</dbReference>
<dbReference type="InterPro" id="IPR014043">
    <property type="entry name" value="Acyl_transferase_dom"/>
</dbReference>
<dbReference type="InterPro" id="IPR016035">
    <property type="entry name" value="Acyl_Trfase/lysoPLipase"/>
</dbReference>
<dbReference type="OrthoDB" id="9805460at2"/>
<name>U7D9I6_9BACT</name>
<dbReference type="EMBL" id="ASJR01000005">
    <property type="protein sequence ID" value="ERP38687.1"/>
    <property type="molecule type" value="Genomic_DNA"/>
</dbReference>
<evidence type="ECO:0000256" key="1">
    <source>
        <dbReference type="ARBA" id="ARBA00013258"/>
    </source>
</evidence>
<dbReference type="STRING" id="1313304.CALK_0703"/>
<dbReference type="RefSeq" id="WP_022636222.1">
    <property type="nucleotide sequence ID" value="NZ_ASJR01000005.1"/>
</dbReference>
<dbReference type="eggNOG" id="COG0331">
    <property type="taxonomic scope" value="Bacteria"/>
</dbReference>
<evidence type="ECO:0000256" key="4">
    <source>
        <dbReference type="ARBA" id="ARBA00048462"/>
    </source>
</evidence>